<feature type="transmembrane region" description="Helical" evidence="1">
    <location>
        <begin position="47"/>
        <end position="65"/>
    </location>
</feature>
<keyword evidence="1" id="KW-1133">Transmembrane helix</keyword>
<accession>A0A1G2B4C1</accession>
<sequence length="142" mass="15493">MKAKAFRLVWQVLPFAPIIFGIFVALGGIFCAIFGQTGIFEGNLLQLIGLGYGLVSGMAAGIMAFQAVSRRIECAEFMAHSFFLNMAWVGASFGIFLHSVEDFWLFTGAGLLGIAIGVCFFPLRLLWAYLGIIPGIILRNLH</sequence>
<feature type="transmembrane region" description="Helical" evidence="1">
    <location>
        <begin position="103"/>
        <end position="130"/>
    </location>
</feature>
<proteinExistence type="predicted"/>
<dbReference type="AlphaFoldDB" id="A0A1G2B4C1"/>
<protein>
    <submittedName>
        <fullName evidence="2">Uncharacterized protein</fullName>
    </submittedName>
</protein>
<evidence type="ECO:0000313" key="3">
    <source>
        <dbReference type="Proteomes" id="UP000176952"/>
    </source>
</evidence>
<keyword evidence="1" id="KW-0472">Membrane</keyword>
<dbReference type="STRING" id="1798542.A3F54_04500"/>
<reference evidence="2 3" key="1">
    <citation type="journal article" date="2016" name="Nat. Commun.">
        <title>Thousands of microbial genomes shed light on interconnected biogeochemical processes in an aquifer system.</title>
        <authorList>
            <person name="Anantharaman K."/>
            <person name="Brown C.T."/>
            <person name="Hug L.A."/>
            <person name="Sharon I."/>
            <person name="Castelle C.J."/>
            <person name="Probst A.J."/>
            <person name="Thomas B.C."/>
            <person name="Singh A."/>
            <person name="Wilkins M.J."/>
            <person name="Karaoz U."/>
            <person name="Brodie E.L."/>
            <person name="Williams K.H."/>
            <person name="Hubbard S.S."/>
            <person name="Banfield J.F."/>
        </authorList>
    </citation>
    <scope>NUCLEOTIDE SEQUENCE [LARGE SCALE GENOMIC DNA]</scope>
</reference>
<evidence type="ECO:0000256" key="1">
    <source>
        <dbReference type="SAM" id="Phobius"/>
    </source>
</evidence>
<keyword evidence="1" id="KW-0812">Transmembrane</keyword>
<name>A0A1G2B4C1_9BACT</name>
<gene>
    <name evidence="2" type="ORF">A3F54_04500</name>
</gene>
<dbReference type="EMBL" id="MHKD01000022">
    <property type="protein sequence ID" value="OGY83060.1"/>
    <property type="molecule type" value="Genomic_DNA"/>
</dbReference>
<feature type="transmembrane region" description="Helical" evidence="1">
    <location>
        <begin position="77"/>
        <end position="97"/>
    </location>
</feature>
<comment type="caution">
    <text evidence="2">The sequence shown here is derived from an EMBL/GenBank/DDBJ whole genome shotgun (WGS) entry which is preliminary data.</text>
</comment>
<evidence type="ECO:0000313" key="2">
    <source>
        <dbReference type="EMBL" id="OGY83060.1"/>
    </source>
</evidence>
<feature type="transmembrane region" description="Helical" evidence="1">
    <location>
        <begin position="12"/>
        <end position="35"/>
    </location>
</feature>
<organism evidence="2 3">
    <name type="scientific">Candidatus Kerfeldbacteria bacterium RIFCSPHIGHO2_12_FULL_48_17</name>
    <dbReference type="NCBI Taxonomy" id="1798542"/>
    <lineage>
        <taxon>Bacteria</taxon>
        <taxon>Candidatus Kerfeldiibacteriota</taxon>
    </lineage>
</organism>
<dbReference type="Proteomes" id="UP000176952">
    <property type="component" value="Unassembled WGS sequence"/>
</dbReference>